<dbReference type="Gene3D" id="2.30.42.10">
    <property type="match status" value="1"/>
</dbReference>
<comment type="similarity">
    <text evidence="2 7">Belongs to the peptidase S41B family.</text>
</comment>
<feature type="compositionally biased region" description="Basic and acidic residues" evidence="8">
    <location>
        <begin position="1072"/>
        <end position="1082"/>
    </location>
</feature>
<dbReference type="PIRSF" id="PIRSF036421">
    <property type="entry name" value="Tricorn_protease"/>
    <property type="match status" value="1"/>
</dbReference>
<keyword evidence="6 7" id="KW-0720">Serine protease</keyword>
<name>A0ABV7JDT4_9GAMM</name>
<keyword evidence="3 7" id="KW-0963">Cytoplasm</keyword>
<dbReference type="Proteomes" id="UP001595533">
    <property type="component" value="Unassembled WGS sequence"/>
</dbReference>
<comment type="caution">
    <text evidence="11">The sequence shown here is derived from an EMBL/GenBank/DDBJ whole genome shotgun (WGS) entry which is preliminary data.</text>
</comment>
<evidence type="ECO:0000256" key="4">
    <source>
        <dbReference type="ARBA" id="ARBA00022670"/>
    </source>
</evidence>
<protein>
    <recommendedName>
        <fullName evidence="7">Tricorn protease homolog</fullName>
        <ecNumber evidence="7">3.4.21.-</ecNumber>
    </recommendedName>
</protein>
<feature type="chain" id="PRO_5046870429" description="Tricorn protease homolog" evidence="9">
    <location>
        <begin position="26"/>
        <end position="1082"/>
    </location>
</feature>
<feature type="domain" description="Tail specific protease" evidence="10">
    <location>
        <begin position="846"/>
        <end position="1035"/>
    </location>
</feature>
<dbReference type="InterPro" id="IPR029414">
    <property type="entry name" value="Tricorn_PDZ"/>
</dbReference>
<dbReference type="Gene3D" id="3.90.226.10">
    <property type="entry name" value="2-enoyl-CoA Hydratase, Chain A, domain 1"/>
    <property type="match status" value="1"/>
</dbReference>
<dbReference type="CDD" id="cd07562">
    <property type="entry name" value="Peptidase_S41_TRI"/>
    <property type="match status" value="1"/>
</dbReference>
<dbReference type="PANTHER" id="PTHR43253:SF1">
    <property type="entry name" value="TRICORN PROTEASE HOMOLOG 2-RELATED"/>
    <property type="match status" value="1"/>
</dbReference>
<dbReference type="SUPFAM" id="SSF52096">
    <property type="entry name" value="ClpP/crotonase"/>
    <property type="match status" value="1"/>
</dbReference>
<dbReference type="Pfam" id="PF03572">
    <property type="entry name" value="Peptidase_S41"/>
    <property type="match status" value="1"/>
</dbReference>
<keyword evidence="9" id="KW-0732">Signal</keyword>
<dbReference type="InterPro" id="IPR015943">
    <property type="entry name" value="WD40/YVTN_repeat-like_dom_sf"/>
</dbReference>
<dbReference type="SUPFAM" id="SSF82171">
    <property type="entry name" value="DPP6 N-terminal domain-like"/>
    <property type="match status" value="1"/>
</dbReference>
<dbReference type="SUPFAM" id="SSF50156">
    <property type="entry name" value="PDZ domain-like"/>
    <property type="match status" value="1"/>
</dbReference>
<sequence length="1082" mass="121429">MHTPRKIIQIVLLLLLFLQASVAMAETRLMSQPAISDEHIVFVYAEDLWVVNRDGSDPRRLTVSPGVESFPIISPDGSLVAFDAEYDGNHDVYVMPITGGVPKRLTWHPYHDAVVDFNQDGSEVLFTSNRFSHTNRFSQLHTISVNGGPATELPIPTGFWAAFSDDDSHIAYTPNRTVFNQWKNYRGGTMGKIWLYNRETHAVDEIAKPATGSNDSNPQWSGEHVYFRSDRNGEFNIFSYHTTSKAIKQLTFHDDYPVLSLKVHQQTLVYEQAGLIHTLDISSGQQHSVAITINTDLLEHRTRYAAGKEFVRTATISPAGERVVIDFRGEVVSVPVDKGDPKNLTQTPGSHENQPVWSPNGQYVAYFSNQSGEYKLHVRDMSTKSVKAIELEGAGFYAHIHWSPDSEKVSYADNGRQLFITDIGDGETTRIAADQQYIPGPFRDLTGGWSPDSKWLAYTLIEENSFEHVYLYSLEKKKSYALSDGLSNLSHPVFDPNGQYLYVLASTDAGPVQNWFDQSSIDMQSTNNIYLVTLQKDVVSPFKKDNDQVVIQSVESADKSKDEDKSEEPATMRIDWSGISQRIIDLPLASAQYANLRVGKTGELYYTKADEQGQLTLHKYSLADKEETALLATDAFELSATNSHVLYQSKGSWGTVDLAKDPKKGNPLNWDAVQVKVVPQAEWANIFAEAWQVNRDYFYDPGMHGADWPAMKDKYEVFLPHLATKSDLYRVMQWMFSELAVGHHRFNSRGDRLHEMKTVKGGLLGADFERNNDRYQISKIFGGLNWNPGLRSPLTEPGVDVAEGDYLLAVNGQPITVDDNLFSFFENTADTVTTLTVSKRADGKNSRQIEVTPVDQEYALRNRDWVEGNIKKVDEATDGQVAYVYVPNTANAGHEYFKRYFFPQVHKKAIIVDERYNGGGYLADYVIDLLNRPEVAQWNFRYGNDLKAPHASIQGPKVMIIDENAGSGGDYLPYMFRRYGLGTLVGKTTWGGLVGVLGYPNFIDGGSVSAPNVAFFNEQGFGIENAGVAPDVEVDQWPAQVINGEDPQLDKAIELIKQKMQNMPESPIQRPDYPDRHGLFRD</sequence>
<feature type="region of interest" description="Disordered" evidence="8">
    <location>
        <begin position="1063"/>
        <end position="1082"/>
    </location>
</feature>
<evidence type="ECO:0000256" key="2">
    <source>
        <dbReference type="ARBA" id="ARBA00008524"/>
    </source>
</evidence>
<dbReference type="Pfam" id="PF26549">
    <property type="entry name" value="Tricorn_N"/>
    <property type="match status" value="1"/>
</dbReference>
<evidence type="ECO:0000256" key="6">
    <source>
        <dbReference type="ARBA" id="ARBA00022825"/>
    </source>
</evidence>
<feature type="signal peptide" evidence="9">
    <location>
        <begin position="1"/>
        <end position="25"/>
    </location>
</feature>
<evidence type="ECO:0000256" key="3">
    <source>
        <dbReference type="ARBA" id="ARBA00022490"/>
    </source>
</evidence>
<dbReference type="InterPro" id="IPR005151">
    <property type="entry name" value="Tail-specific_protease"/>
</dbReference>
<dbReference type="InterPro" id="IPR036034">
    <property type="entry name" value="PDZ_sf"/>
</dbReference>
<organism evidence="11 12">
    <name type="scientific">Marinicella sediminis</name>
    <dbReference type="NCBI Taxonomy" id="1792834"/>
    <lineage>
        <taxon>Bacteria</taxon>
        <taxon>Pseudomonadati</taxon>
        <taxon>Pseudomonadota</taxon>
        <taxon>Gammaproteobacteria</taxon>
        <taxon>Lysobacterales</taxon>
        <taxon>Marinicellaceae</taxon>
        <taxon>Marinicella</taxon>
    </lineage>
</organism>
<evidence type="ECO:0000256" key="9">
    <source>
        <dbReference type="SAM" id="SignalP"/>
    </source>
</evidence>
<dbReference type="InterPro" id="IPR028204">
    <property type="entry name" value="Tricorn_C1"/>
</dbReference>
<accession>A0ABV7JDT4</accession>
<dbReference type="EMBL" id="JBHRTS010000002">
    <property type="protein sequence ID" value="MFC3193587.1"/>
    <property type="molecule type" value="Genomic_DNA"/>
</dbReference>
<dbReference type="InterPro" id="IPR029045">
    <property type="entry name" value="ClpP/crotonase-like_dom_sf"/>
</dbReference>
<evidence type="ECO:0000313" key="11">
    <source>
        <dbReference type="EMBL" id="MFC3193587.1"/>
    </source>
</evidence>
<dbReference type="RefSeq" id="WP_077410514.1">
    <property type="nucleotide sequence ID" value="NZ_JBHRTS010000002.1"/>
</dbReference>
<dbReference type="Pfam" id="PF26550">
    <property type="entry name" value="Tricorn_2nd"/>
    <property type="match status" value="1"/>
</dbReference>
<dbReference type="SMART" id="SM00245">
    <property type="entry name" value="TSPc"/>
    <property type="match status" value="1"/>
</dbReference>
<reference evidence="12" key="1">
    <citation type="journal article" date="2019" name="Int. J. Syst. Evol. Microbiol.">
        <title>The Global Catalogue of Microorganisms (GCM) 10K type strain sequencing project: providing services to taxonomists for standard genome sequencing and annotation.</title>
        <authorList>
            <consortium name="The Broad Institute Genomics Platform"/>
            <consortium name="The Broad Institute Genome Sequencing Center for Infectious Disease"/>
            <person name="Wu L."/>
            <person name="Ma J."/>
        </authorList>
    </citation>
    <scope>NUCLEOTIDE SEQUENCE [LARGE SCALE GENOMIC DNA]</scope>
    <source>
        <strain evidence="12">KCTC 42953</strain>
    </source>
</reference>
<comment type="subcellular location">
    <subcellularLocation>
        <location evidence="1 7">Cytoplasm</location>
    </subcellularLocation>
</comment>
<dbReference type="PANTHER" id="PTHR43253">
    <property type="entry name" value="TRICORN PROTEASE HOMOLOG 2-RELATED"/>
    <property type="match status" value="1"/>
</dbReference>
<gene>
    <name evidence="11" type="ORF">ACFODZ_04935</name>
</gene>
<dbReference type="InterPro" id="IPR012393">
    <property type="entry name" value="Tricorn_protease"/>
</dbReference>
<evidence type="ECO:0000256" key="8">
    <source>
        <dbReference type="SAM" id="MobiDB-lite"/>
    </source>
</evidence>
<dbReference type="Pfam" id="PF14685">
    <property type="entry name" value="PDZ_Tricorn"/>
    <property type="match status" value="1"/>
</dbReference>
<proteinExistence type="inferred from homology"/>
<keyword evidence="4 7" id="KW-0645">Protease</keyword>
<comment type="function">
    <text evidence="7">Degrades oligopeptides.</text>
</comment>
<dbReference type="Gene3D" id="3.30.750.44">
    <property type="match status" value="1"/>
</dbReference>
<evidence type="ECO:0000256" key="1">
    <source>
        <dbReference type="ARBA" id="ARBA00004496"/>
    </source>
</evidence>
<evidence type="ECO:0000256" key="7">
    <source>
        <dbReference type="PIRNR" id="PIRNR036421"/>
    </source>
</evidence>
<keyword evidence="12" id="KW-1185">Reference proteome</keyword>
<dbReference type="Pfam" id="PF14684">
    <property type="entry name" value="Tricorn_C1"/>
    <property type="match status" value="1"/>
</dbReference>
<keyword evidence="5 7" id="KW-0378">Hydrolase</keyword>
<evidence type="ECO:0000313" key="12">
    <source>
        <dbReference type="Proteomes" id="UP001595533"/>
    </source>
</evidence>
<evidence type="ECO:0000259" key="10">
    <source>
        <dbReference type="SMART" id="SM00245"/>
    </source>
</evidence>
<dbReference type="EC" id="3.4.21.-" evidence="7"/>
<dbReference type="Gene3D" id="2.120.10.60">
    <property type="entry name" value="Tricorn protease N-terminal domain"/>
    <property type="match status" value="1"/>
</dbReference>
<evidence type="ECO:0000256" key="5">
    <source>
        <dbReference type="ARBA" id="ARBA00022801"/>
    </source>
</evidence>
<dbReference type="SUPFAM" id="SSF69304">
    <property type="entry name" value="Tricorn protease N-terminal domain"/>
    <property type="match status" value="1"/>
</dbReference>
<dbReference type="Gene3D" id="2.130.10.10">
    <property type="entry name" value="YVTN repeat-like/Quinoprotein amine dehydrogenase"/>
    <property type="match status" value="1"/>
</dbReference>